<dbReference type="InterPro" id="IPR027417">
    <property type="entry name" value="P-loop_NTPase"/>
</dbReference>
<evidence type="ECO:0000313" key="1">
    <source>
        <dbReference type="EMBL" id="EDM47390.1"/>
    </source>
</evidence>
<dbReference type="GO" id="GO:0008146">
    <property type="term" value="F:sulfotransferase activity"/>
    <property type="evidence" value="ECO:0007669"/>
    <property type="project" value="InterPro"/>
</dbReference>
<dbReference type="Proteomes" id="UP000005856">
    <property type="component" value="Unassembled WGS sequence"/>
</dbReference>
<sequence length="334" mass="38503">MVLRGEVNEAGERLANIVEKFPKSRAAIISLGSLLNQVGWEGHEIAWTRILKQWSWFDRPEKINLGNFPFFALGVELALVCEPRLADLAIKNVYFPFIWKYERKDKKDYDPIFYWHVPKTGGTSVNYNLSKVWYRSDTQFLPSYTTRGFFSYVVENHDGVLPYISSAHMSSSDFPIKSIERYRKLVVLRDPKERALSAWRQYRENPASRLIVLPQHGFVWDFFPVLDFKNWLKTAPLEVVNPLSWTFSGYSSPQSLGLSRAIDDAILIKNLDSFGDELLQSLGVENSSEGFRVSKNITNKSIKEGEIDWEGVVRFLNPDYSIYNQLKTTPNALV</sequence>
<accession>A6F1I9</accession>
<evidence type="ECO:0000313" key="2">
    <source>
        <dbReference type="Proteomes" id="UP000005856"/>
    </source>
</evidence>
<dbReference type="AlphaFoldDB" id="A6F1I9"/>
<protein>
    <recommendedName>
        <fullName evidence="3">Sulfotransferase domain-containing protein</fullName>
    </recommendedName>
</protein>
<gene>
    <name evidence="1" type="ORF">MDG893_01245</name>
</gene>
<keyword evidence="2" id="KW-1185">Reference proteome</keyword>
<comment type="caution">
    <text evidence="1">The sequence shown here is derived from an EMBL/GenBank/DDBJ whole genome shotgun (WGS) entry which is preliminary data.</text>
</comment>
<dbReference type="Gene3D" id="3.40.50.300">
    <property type="entry name" value="P-loop containing nucleotide triphosphate hydrolases"/>
    <property type="match status" value="1"/>
</dbReference>
<dbReference type="SUPFAM" id="SSF52540">
    <property type="entry name" value="P-loop containing nucleoside triphosphate hydrolases"/>
    <property type="match status" value="1"/>
</dbReference>
<dbReference type="STRING" id="443152.MDG893_01245"/>
<evidence type="ECO:0008006" key="3">
    <source>
        <dbReference type="Google" id="ProtNLM"/>
    </source>
</evidence>
<proteinExistence type="predicted"/>
<dbReference type="GO" id="GO:0016020">
    <property type="term" value="C:membrane"/>
    <property type="evidence" value="ECO:0007669"/>
    <property type="project" value="InterPro"/>
</dbReference>
<name>A6F1I9_9GAMM</name>
<dbReference type="InterPro" id="IPR005331">
    <property type="entry name" value="Sulfotransferase"/>
</dbReference>
<dbReference type="EMBL" id="ABCP01000018">
    <property type="protein sequence ID" value="EDM47390.1"/>
    <property type="molecule type" value="Genomic_DNA"/>
</dbReference>
<dbReference type="Pfam" id="PF03567">
    <property type="entry name" value="Sulfotransfer_2"/>
    <property type="match status" value="1"/>
</dbReference>
<reference evidence="1 2" key="1">
    <citation type="submission" date="2007-06" db="EMBL/GenBank/DDBJ databases">
        <authorList>
            <person name="Green D."/>
            <person name="Ferriera S."/>
            <person name="Johnson J."/>
            <person name="Kravitz S."/>
            <person name="Beeson K."/>
            <person name="Sutton G."/>
            <person name="Rogers Y.-H."/>
            <person name="Friedman R."/>
            <person name="Frazier M."/>
            <person name="Venter J.C."/>
        </authorList>
    </citation>
    <scope>NUCLEOTIDE SEQUENCE [LARGE SCALE GENOMIC DNA]</scope>
    <source>
        <strain evidence="1 2">DG893</strain>
    </source>
</reference>
<organism evidence="1 2">
    <name type="scientific">Marinobacter algicola DG893</name>
    <dbReference type="NCBI Taxonomy" id="443152"/>
    <lineage>
        <taxon>Bacteria</taxon>
        <taxon>Pseudomonadati</taxon>
        <taxon>Pseudomonadota</taxon>
        <taxon>Gammaproteobacteria</taxon>
        <taxon>Pseudomonadales</taxon>
        <taxon>Marinobacteraceae</taxon>
        <taxon>Marinobacter</taxon>
    </lineage>
</organism>